<keyword evidence="1" id="KW-0732">Signal</keyword>
<feature type="signal peptide" evidence="1">
    <location>
        <begin position="1"/>
        <end position="23"/>
    </location>
</feature>
<dbReference type="KEGG" id="dja:HY57_11870"/>
<dbReference type="SUPFAM" id="SSF54427">
    <property type="entry name" value="NTF2-like"/>
    <property type="match status" value="1"/>
</dbReference>
<dbReference type="Proteomes" id="UP000027987">
    <property type="component" value="Chromosome"/>
</dbReference>
<organism evidence="2 3">
    <name type="scientific">Dyella japonica A8</name>
    <dbReference type="NCBI Taxonomy" id="1217721"/>
    <lineage>
        <taxon>Bacteria</taxon>
        <taxon>Pseudomonadati</taxon>
        <taxon>Pseudomonadota</taxon>
        <taxon>Gammaproteobacteria</taxon>
        <taxon>Lysobacterales</taxon>
        <taxon>Rhodanobacteraceae</taxon>
        <taxon>Dyella</taxon>
    </lineage>
</organism>
<evidence type="ECO:0008006" key="4">
    <source>
        <dbReference type="Google" id="ProtNLM"/>
    </source>
</evidence>
<dbReference type="OrthoDB" id="5801455at2"/>
<evidence type="ECO:0000313" key="2">
    <source>
        <dbReference type="EMBL" id="AIF47908.1"/>
    </source>
</evidence>
<keyword evidence="3" id="KW-1185">Reference proteome</keyword>
<dbReference type="EMBL" id="CP008884">
    <property type="protein sequence ID" value="AIF47908.1"/>
    <property type="molecule type" value="Genomic_DNA"/>
</dbReference>
<proteinExistence type="predicted"/>
<evidence type="ECO:0000313" key="3">
    <source>
        <dbReference type="Proteomes" id="UP000027987"/>
    </source>
</evidence>
<dbReference type="AlphaFoldDB" id="A0A075K6Z9"/>
<accession>A0A075K6Z9</accession>
<dbReference type="RefSeq" id="WP_019463728.1">
    <property type="nucleotide sequence ID" value="NZ_ALOY01000076.1"/>
</dbReference>
<gene>
    <name evidence="2" type="ORF">HY57_11870</name>
</gene>
<dbReference type="InterPro" id="IPR032710">
    <property type="entry name" value="NTF2-like_dom_sf"/>
</dbReference>
<dbReference type="HOGENOM" id="CLU_115444_1_0_6"/>
<dbReference type="PATRIC" id="fig|1217721.7.peg.2447"/>
<protein>
    <recommendedName>
        <fullName evidence="4">DUF4440 domain-containing protein</fullName>
    </recommendedName>
</protein>
<name>A0A075K6Z9_9GAMM</name>
<feature type="chain" id="PRO_5001706883" description="DUF4440 domain-containing protein" evidence="1">
    <location>
        <begin position="24"/>
        <end position="148"/>
    </location>
</feature>
<dbReference type="PROSITE" id="PS51257">
    <property type="entry name" value="PROKAR_LIPOPROTEIN"/>
    <property type="match status" value="1"/>
</dbReference>
<evidence type="ECO:0000256" key="1">
    <source>
        <dbReference type="SAM" id="SignalP"/>
    </source>
</evidence>
<reference evidence="2 3" key="1">
    <citation type="submission" date="2014-07" db="EMBL/GenBank/DDBJ databases">
        <title>Complete Genome Sequence of Dyella japonica Strain A8 Isolated from Malaysian Tropical Soil.</title>
        <authorList>
            <person name="Hui R.K.H."/>
            <person name="Chen J.-W."/>
            <person name="Chan K.-G."/>
            <person name="Leung F.C.C."/>
        </authorList>
    </citation>
    <scope>NUCLEOTIDE SEQUENCE [LARGE SCALE GENOMIC DNA]</scope>
    <source>
        <strain evidence="2 3">A8</strain>
    </source>
</reference>
<dbReference type="Gene3D" id="3.10.450.50">
    <property type="match status" value="1"/>
</dbReference>
<sequence>MSQLPKWLANPLLCLLLVAGLSACHRTPDESRVRLGIEKAEHAAEQANASALGDVLSDDFNGNHDEMERRRLLDLLRAASFRGETIHALTGPIEVEPHGDRYVARFTVTLTSGGRMLPSNIGVYQVETGWRKDGREWRCYSATWTSGG</sequence>